<dbReference type="InterPro" id="IPR027039">
    <property type="entry name" value="Crtac1"/>
</dbReference>
<name>A0ABP8MWI3_9BACT</name>
<keyword evidence="1" id="KW-0732">Signal</keyword>
<dbReference type="SUPFAM" id="SSF69318">
    <property type="entry name" value="Integrin alpha N-terminal domain"/>
    <property type="match status" value="2"/>
</dbReference>
<evidence type="ECO:0000313" key="4">
    <source>
        <dbReference type="Proteomes" id="UP001501175"/>
    </source>
</evidence>
<keyword evidence="4" id="KW-1185">Reference proteome</keyword>
<organism evidence="3 4">
    <name type="scientific">Nibrella saemangeumensis</name>
    <dbReference type="NCBI Taxonomy" id="1084526"/>
    <lineage>
        <taxon>Bacteria</taxon>
        <taxon>Pseudomonadati</taxon>
        <taxon>Bacteroidota</taxon>
        <taxon>Cytophagia</taxon>
        <taxon>Cytophagales</taxon>
        <taxon>Spirosomataceae</taxon>
        <taxon>Nibrella</taxon>
    </lineage>
</organism>
<gene>
    <name evidence="3" type="ORF">GCM10023189_27660</name>
</gene>
<dbReference type="PANTHER" id="PTHR16026:SF0">
    <property type="entry name" value="CARTILAGE ACIDIC PROTEIN 1"/>
    <property type="match status" value="1"/>
</dbReference>
<dbReference type="Proteomes" id="UP001501175">
    <property type="component" value="Unassembled WGS sequence"/>
</dbReference>
<sequence>MSACGWQQSSPTLFKEVSSSQTGITFTNQLQPVSTNNILEYDYFYMGGGVAAADFDNDGLTDLYFSGNQVSGKLYRNTGKLRFEDITESAGVTTSAWCSGVAVADVNADGWADIYVCHAGLNNTPNQLFINQGKQPDGSIRFRDEAPAYGVAYKGFTTQAAFLDYDKDGDLDLYLLTHFHEKVNPNYPKFRITDGSAPSTDRLYRNDGNGRFTDVTILAGVTTEGFGLGIAVSDINGDGWPDVYVANDFAYDDNLYLNQQGTFIESAHRHLRHTSRFSMGCDVADFNNDSYPDILTVDMMPDDNKRQKLMGMGTTNDLFNLSLRQGYLPQYARNMLQLNNGDGSFSEIGQLAGIFKTDWSWSALFADLDNDGWKDIYITNGIPRDITDNDFTAFRDAESQMMDGSYEVVRERLLKRVEELEPVDKPNFAFRNQGGDKAGDLTFADQGEAWGLAKRGFSNGAVYADLDNDGDLDLVTNNLNEPASVFENRSEQFSKHHFFRLKLSGHVAAGAKVRVVTGRNEQFAEYNPYRGFQSSQEPYLHFGLGKAAQVDTLEVIWPDGRRQVQTAIPADTLLALAYQQAGELTSDFAFGRWAQPQEPALFKTLPLANGLSFVHQENEYEDFNNEPLLPHRFSRNGPYLATGDLNGDGRDDIWIGGPARTSGSLFFQQANGQFTTRPVPDPGFEDMGGTLLDADGDGDLDLYVVSGGNEYNPLTAAYQDRLYMNDGKGNFVRDKAAVPVEYASGSCARAADYDKDGDLDLFVGGRVVPNRYPELPESFLLRNKGQGRFESATAEAAPDLSYVGMVTDAVWVDIDRDTWPDLVVVGEFMPVTIFHNEAGRLKRWYQSAQTGWWMSVAAGDFDQDGDPDLVVGNWGLNNRLKPTAEQPVSLYAVPFPGGVQPLLSYYLNGEEVPVLGRDALVSRFPVVKKKFLTYNQFAKAAVSDLFGKEELQNTLQANSFASVYMENTGKGSDGALNWNVRPLPMPAQLAPITGMGLGDFNADGNLDVLTIGNQFSPDYLTGRYDATCGLLMLGNGKGEFRPLRSAQSGIHLSGDMKALAPLQISGKKHWLVGTNSAPLQQLVQQKAATNSEGQQYARHYR</sequence>
<dbReference type="Gene3D" id="2.130.10.130">
    <property type="entry name" value="Integrin alpha, N-terminal"/>
    <property type="match status" value="4"/>
</dbReference>
<accession>A0ABP8MWI3</accession>
<dbReference type="Pfam" id="PF13517">
    <property type="entry name" value="FG-GAP_3"/>
    <property type="match status" value="5"/>
</dbReference>
<dbReference type="PANTHER" id="PTHR16026">
    <property type="entry name" value="CARTILAGE ACIDIC PROTEIN 1"/>
    <property type="match status" value="1"/>
</dbReference>
<dbReference type="InterPro" id="IPR013517">
    <property type="entry name" value="FG-GAP"/>
</dbReference>
<reference evidence="4" key="1">
    <citation type="journal article" date="2019" name="Int. J. Syst. Evol. Microbiol.">
        <title>The Global Catalogue of Microorganisms (GCM) 10K type strain sequencing project: providing services to taxonomists for standard genome sequencing and annotation.</title>
        <authorList>
            <consortium name="The Broad Institute Genomics Platform"/>
            <consortium name="The Broad Institute Genome Sequencing Center for Infectious Disease"/>
            <person name="Wu L."/>
            <person name="Ma J."/>
        </authorList>
    </citation>
    <scope>NUCLEOTIDE SEQUENCE [LARGE SCALE GENOMIC DNA]</scope>
    <source>
        <strain evidence="4">JCM 17927</strain>
    </source>
</reference>
<evidence type="ECO:0000313" key="3">
    <source>
        <dbReference type="EMBL" id="GAA4457242.1"/>
    </source>
</evidence>
<proteinExistence type="predicted"/>
<protein>
    <submittedName>
        <fullName evidence="3">VCBS repeat-containing protein</fullName>
    </submittedName>
</protein>
<dbReference type="Pfam" id="PF07593">
    <property type="entry name" value="UnbV_ASPIC"/>
    <property type="match status" value="1"/>
</dbReference>
<evidence type="ECO:0000256" key="1">
    <source>
        <dbReference type="ARBA" id="ARBA00022729"/>
    </source>
</evidence>
<dbReference type="EMBL" id="BAABHD010000029">
    <property type="protein sequence ID" value="GAA4457242.1"/>
    <property type="molecule type" value="Genomic_DNA"/>
</dbReference>
<dbReference type="InterPro" id="IPR011519">
    <property type="entry name" value="UnbV_ASPIC"/>
</dbReference>
<dbReference type="InterPro" id="IPR028994">
    <property type="entry name" value="Integrin_alpha_N"/>
</dbReference>
<evidence type="ECO:0000259" key="2">
    <source>
        <dbReference type="Pfam" id="PF07593"/>
    </source>
</evidence>
<comment type="caution">
    <text evidence="3">The sequence shown here is derived from an EMBL/GenBank/DDBJ whole genome shotgun (WGS) entry which is preliminary data.</text>
</comment>
<feature type="domain" description="ASPIC/UnbV" evidence="2">
    <location>
        <begin position="508"/>
        <end position="574"/>
    </location>
</feature>